<dbReference type="EMBL" id="JAUCMV010000004">
    <property type="protein sequence ID" value="KAK0402631.1"/>
    <property type="molecule type" value="Genomic_DNA"/>
</dbReference>
<name>A0AA39LM02_9BILA</name>
<keyword evidence="1" id="KW-0472">Membrane</keyword>
<dbReference type="AlphaFoldDB" id="A0AA39LM02"/>
<proteinExistence type="predicted"/>
<keyword evidence="3" id="KW-1185">Reference proteome</keyword>
<sequence>MECEKKPPFLFPLLVSLVYIICIVMAIVVFLILNRKYLGNGGIRIRSESAREKAVPKSSKIASKGNRRDDVTDYDVTIAQTDAPTVA</sequence>
<dbReference type="Proteomes" id="UP001175271">
    <property type="component" value="Unassembled WGS sequence"/>
</dbReference>
<evidence type="ECO:0000313" key="3">
    <source>
        <dbReference type="Proteomes" id="UP001175271"/>
    </source>
</evidence>
<evidence type="ECO:0000313" key="2">
    <source>
        <dbReference type="EMBL" id="KAK0402631.1"/>
    </source>
</evidence>
<feature type="transmembrane region" description="Helical" evidence="1">
    <location>
        <begin position="12"/>
        <end position="33"/>
    </location>
</feature>
<comment type="caution">
    <text evidence="2">The sequence shown here is derived from an EMBL/GenBank/DDBJ whole genome shotgun (WGS) entry which is preliminary data.</text>
</comment>
<protein>
    <submittedName>
        <fullName evidence="2">Uncharacterized protein</fullName>
    </submittedName>
</protein>
<keyword evidence="1" id="KW-0812">Transmembrane</keyword>
<reference evidence="2" key="1">
    <citation type="submission" date="2023-06" db="EMBL/GenBank/DDBJ databases">
        <title>Genomic analysis of the entomopathogenic nematode Steinernema hermaphroditum.</title>
        <authorList>
            <person name="Schwarz E.M."/>
            <person name="Heppert J.K."/>
            <person name="Baniya A."/>
            <person name="Schwartz H.T."/>
            <person name="Tan C.-H."/>
            <person name="Antoshechkin I."/>
            <person name="Sternberg P.W."/>
            <person name="Goodrich-Blair H."/>
            <person name="Dillman A.R."/>
        </authorList>
    </citation>
    <scope>NUCLEOTIDE SEQUENCE</scope>
    <source>
        <strain evidence="2">PS9179</strain>
        <tissue evidence="2">Whole animal</tissue>
    </source>
</reference>
<gene>
    <name evidence="2" type="ORF">QR680_016441</name>
</gene>
<organism evidence="2 3">
    <name type="scientific">Steinernema hermaphroditum</name>
    <dbReference type="NCBI Taxonomy" id="289476"/>
    <lineage>
        <taxon>Eukaryota</taxon>
        <taxon>Metazoa</taxon>
        <taxon>Ecdysozoa</taxon>
        <taxon>Nematoda</taxon>
        <taxon>Chromadorea</taxon>
        <taxon>Rhabditida</taxon>
        <taxon>Tylenchina</taxon>
        <taxon>Panagrolaimomorpha</taxon>
        <taxon>Strongyloidoidea</taxon>
        <taxon>Steinernematidae</taxon>
        <taxon>Steinernema</taxon>
    </lineage>
</organism>
<accession>A0AA39LM02</accession>
<keyword evidence="1" id="KW-1133">Transmembrane helix</keyword>
<evidence type="ECO:0000256" key="1">
    <source>
        <dbReference type="SAM" id="Phobius"/>
    </source>
</evidence>